<dbReference type="AlphaFoldDB" id="A0A5M8P089"/>
<organism evidence="1 2">
    <name type="scientific">Candidatus Ordinivivax streblomastigis</name>
    <dbReference type="NCBI Taxonomy" id="2540710"/>
    <lineage>
        <taxon>Bacteria</taxon>
        <taxon>Pseudomonadati</taxon>
        <taxon>Bacteroidota</taxon>
        <taxon>Bacteroidia</taxon>
        <taxon>Bacteroidales</taxon>
        <taxon>Candidatus Ordinivivax</taxon>
    </lineage>
</organism>
<reference evidence="1 2" key="1">
    <citation type="submission" date="2019-03" db="EMBL/GenBank/DDBJ databases">
        <title>Single cell metagenomics reveals metabolic interactions within the superorganism composed of flagellate Streblomastix strix and complex community of Bacteroidetes bacteria on its surface.</title>
        <authorList>
            <person name="Treitli S.C."/>
            <person name="Kolisko M."/>
            <person name="Husnik F."/>
            <person name="Keeling P."/>
            <person name="Hampl V."/>
        </authorList>
    </citation>
    <scope>NUCLEOTIDE SEQUENCE [LARGE SCALE GENOMIC DNA]</scope>
    <source>
        <strain evidence="1">St1</strain>
    </source>
</reference>
<comment type="caution">
    <text evidence="1">The sequence shown here is derived from an EMBL/GenBank/DDBJ whole genome shotgun (WGS) entry which is preliminary data.</text>
</comment>
<dbReference type="EMBL" id="SNRX01000014">
    <property type="protein sequence ID" value="KAA6301776.1"/>
    <property type="molecule type" value="Genomic_DNA"/>
</dbReference>
<sequence length="84" mass="9765">MFTEIPEVTNRPFVKAVWRSLEDSIFPHLQHSHPVCQSIADIYNKKLGRGIEWVIDAMPYLDDFIFYLIGDGDVLEDLKKKSVQ</sequence>
<dbReference type="Proteomes" id="UP000324575">
    <property type="component" value="Unassembled WGS sequence"/>
</dbReference>
<protein>
    <submittedName>
        <fullName evidence="1">Uncharacterized protein</fullName>
    </submittedName>
</protein>
<evidence type="ECO:0000313" key="1">
    <source>
        <dbReference type="EMBL" id="KAA6301776.1"/>
    </source>
</evidence>
<accession>A0A5M8P089</accession>
<proteinExistence type="predicted"/>
<gene>
    <name evidence="1" type="ORF">EZS26_002085</name>
</gene>
<name>A0A5M8P089_9BACT</name>
<evidence type="ECO:0000313" key="2">
    <source>
        <dbReference type="Proteomes" id="UP000324575"/>
    </source>
</evidence>